<gene>
    <name evidence="3" type="primary">tenA</name>
    <name evidence="3" type="ORF">IZU98_10935</name>
</gene>
<dbReference type="Gene3D" id="1.20.910.10">
    <property type="entry name" value="Heme oxygenase-like"/>
    <property type="match status" value="1"/>
</dbReference>
<dbReference type="UniPathway" id="UPA00060"/>
<dbReference type="GO" id="GO:0050334">
    <property type="term" value="F:thiaminase activity"/>
    <property type="evidence" value="ECO:0007669"/>
    <property type="project" value="UniProtKB-EC"/>
</dbReference>
<dbReference type="Proteomes" id="UP000594430">
    <property type="component" value="Chromosome"/>
</dbReference>
<name>A0A2L1WDR2_9PSED</name>
<evidence type="ECO:0000259" key="2">
    <source>
        <dbReference type="Pfam" id="PF03070"/>
    </source>
</evidence>
<comment type="pathway">
    <text evidence="1">Cofactor biosynthesis; thiamine diphosphate biosynthesis.</text>
</comment>
<dbReference type="GO" id="GO:0005829">
    <property type="term" value="C:cytosol"/>
    <property type="evidence" value="ECO:0007669"/>
    <property type="project" value="TreeGrafter"/>
</dbReference>
<dbReference type="Pfam" id="PF03070">
    <property type="entry name" value="TENA_THI-4"/>
    <property type="match status" value="1"/>
</dbReference>
<sequence length="220" mass="24120">MNMDIFDRLKQAAAPQWHSYVDHAFVQQMGDGTLSEAAFRAYLVQDYLFLIQFARAWALAAYKSRRPADIRAAQAGLAAILDETDLHVRLCARWGLSQADIEAAPEHPATVAYTRYVLDCGAAGDLLELHVALAPCVIGYAEIGQSLAARIGNLAEHPYREWIGEYAGAGYQAVAAAARTHLDSLAARSMTDQRFAELAAIFAQASRLEADFWQMGLDMA</sequence>
<evidence type="ECO:0000313" key="4">
    <source>
        <dbReference type="Proteomes" id="UP000594430"/>
    </source>
</evidence>
<dbReference type="InterPro" id="IPR016084">
    <property type="entry name" value="Haem_Oase-like_multi-hlx"/>
</dbReference>
<dbReference type="NCBIfam" id="TIGR04306">
    <property type="entry name" value="salvage_TenA"/>
    <property type="match status" value="1"/>
</dbReference>
<dbReference type="PANTHER" id="PTHR43198">
    <property type="entry name" value="BIFUNCTIONAL TH2 PROTEIN"/>
    <property type="match status" value="1"/>
</dbReference>
<dbReference type="SUPFAM" id="SSF48613">
    <property type="entry name" value="Heme oxygenase-like"/>
    <property type="match status" value="1"/>
</dbReference>
<comment type="catalytic activity">
    <reaction evidence="1">
        <text>4-amino-5-aminomethyl-2-methylpyrimidine + H2O = 4-amino-5-hydroxymethyl-2-methylpyrimidine + NH4(+)</text>
        <dbReference type="Rhea" id="RHEA:31799"/>
        <dbReference type="ChEBI" id="CHEBI:15377"/>
        <dbReference type="ChEBI" id="CHEBI:16892"/>
        <dbReference type="ChEBI" id="CHEBI:28938"/>
        <dbReference type="ChEBI" id="CHEBI:63416"/>
        <dbReference type="EC" id="3.5.99.2"/>
    </reaction>
</comment>
<dbReference type="InterPro" id="IPR050967">
    <property type="entry name" value="Thiamine_Salvage_TenA"/>
</dbReference>
<dbReference type="PANTHER" id="PTHR43198:SF2">
    <property type="entry name" value="SI:CH1073-67J19.1-RELATED"/>
    <property type="match status" value="1"/>
</dbReference>
<feature type="domain" description="Thiaminase-2/PQQC" evidence="2">
    <location>
        <begin position="12"/>
        <end position="218"/>
    </location>
</feature>
<keyword evidence="1" id="KW-0784">Thiamine biosynthesis</keyword>
<dbReference type="CDD" id="cd19367">
    <property type="entry name" value="TenA_C_ScTHI20-like"/>
    <property type="match status" value="1"/>
</dbReference>
<evidence type="ECO:0000313" key="3">
    <source>
        <dbReference type="EMBL" id="QPH51157.1"/>
    </source>
</evidence>
<evidence type="ECO:0000256" key="1">
    <source>
        <dbReference type="RuleBase" id="RU363093"/>
    </source>
</evidence>
<organism evidence="3 4">
    <name type="scientific">Pseudomonas fulva</name>
    <dbReference type="NCBI Taxonomy" id="47880"/>
    <lineage>
        <taxon>Bacteria</taxon>
        <taxon>Pseudomonadati</taxon>
        <taxon>Pseudomonadota</taxon>
        <taxon>Gammaproteobacteria</taxon>
        <taxon>Pseudomonadales</taxon>
        <taxon>Pseudomonadaceae</taxon>
        <taxon>Pseudomonas</taxon>
    </lineage>
</organism>
<reference evidence="3 4" key="1">
    <citation type="submission" date="2020-11" db="EMBL/GenBank/DDBJ databases">
        <title>Pseudomonas fulva producing VIM-24.</title>
        <authorList>
            <person name="Liu S."/>
        </authorList>
    </citation>
    <scope>NUCLEOTIDE SEQUENCE [LARGE SCALE GENOMIC DNA]</scope>
    <source>
        <strain evidence="3 4">ZDHY414</strain>
    </source>
</reference>
<protein>
    <recommendedName>
        <fullName evidence="1">Aminopyrimidine aminohydrolase</fullName>
        <ecNumber evidence="1">3.5.99.2</ecNumber>
    </recommendedName>
</protein>
<proteinExistence type="inferred from homology"/>
<comment type="function">
    <text evidence="1">Catalyzes an amino-pyrimidine hydrolysis reaction at the C5' of the pyrimidine moiety of thiamine compounds, a reaction that is part of a thiamine salvage pathway.</text>
</comment>
<keyword evidence="1" id="KW-0378">Hydrolase</keyword>
<dbReference type="GO" id="GO:0009229">
    <property type="term" value="P:thiamine diphosphate biosynthetic process"/>
    <property type="evidence" value="ECO:0007669"/>
    <property type="project" value="UniProtKB-UniPathway"/>
</dbReference>
<dbReference type="InterPro" id="IPR027574">
    <property type="entry name" value="Thiaminase_II"/>
</dbReference>
<dbReference type="GO" id="GO:0009228">
    <property type="term" value="P:thiamine biosynthetic process"/>
    <property type="evidence" value="ECO:0007669"/>
    <property type="project" value="UniProtKB-KW"/>
</dbReference>
<dbReference type="GeneID" id="93442209"/>
<dbReference type="InterPro" id="IPR004305">
    <property type="entry name" value="Thiaminase-2/PQQC"/>
</dbReference>
<comment type="catalytic activity">
    <reaction evidence="1">
        <text>thiamine + H2O = 5-(2-hydroxyethyl)-4-methylthiazole + 4-amino-5-hydroxymethyl-2-methylpyrimidine + H(+)</text>
        <dbReference type="Rhea" id="RHEA:17509"/>
        <dbReference type="ChEBI" id="CHEBI:15377"/>
        <dbReference type="ChEBI" id="CHEBI:15378"/>
        <dbReference type="ChEBI" id="CHEBI:16892"/>
        <dbReference type="ChEBI" id="CHEBI:17957"/>
        <dbReference type="ChEBI" id="CHEBI:18385"/>
        <dbReference type="EC" id="3.5.99.2"/>
    </reaction>
</comment>
<dbReference type="AlphaFoldDB" id="A0A2L1WDR2"/>
<dbReference type="RefSeq" id="WP_049695966.1">
    <property type="nucleotide sequence ID" value="NZ_BQIN01000008.1"/>
</dbReference>
<dbReference type="EMBL" id="CP064946">
    <property type="protein sequence ID" value="QPH51157.1"/>
    <property type="molecule type" value="Genomic_DNA"/>
</dbReference>
<comment type="similarity">
    <text evidence="1">Belongs to the TenA family.</text>
</comment>
<dbReference type="EC" id="3.5.99.2" evidence="1"/>
<accession>A0A2L1WDR2</accession>